<dbReference type="InterPro" id="IPR047245">
    <property type="entry name" value="Ajuba-like_LIM1"/>
</dbReference>
<keyword evidence="2" id="KW-0677">Repeat</keyword>
<feature type="region of interest" description="Disordered" evidence="7">
    <location>
        <begin position="385"/>
        <end position="405"/>
    </location>
</feature>
<feature type="domain" description="LIM zinc-binding" evidence="8">
    <location>
        <begin position="520"/>
        <end position="580"/>
    </location>
</feature>
<dbReference type="Pfam" id="PF00412">
    <property type="entry name" value="LIM"/>
    <property type="match status" value="3"/>
</dbReference>
<dbReference type="GO" id="GO:0035331">
    <property type="term" value="P:negative regulation of hippo signaling"/>
    <property type="evidence" value="ECO:0007669"/>
    <property type="project" value="TreeGrafter"/>
</dbReference>
<dbReference type="InterPro" id="IPR047172">
    <property type="entry name" value="Ajuba-like"/>
</dbReference>
<dbReference type="InterPro" id="IPR001781">
    <property type="entry name" value="Znf_LIM"/>
</dbReference>
<dbReference type="InterPro" id="IPR047248">
    <property type="entry name" value="Ajuba-like_LIM3"/>
</dbReference>
<feature type="compositionally biased region" description="Low complexity" evidence="7">
    <location>
        <begin position="386"/>
        <end position="405"/>
    </location>
</feature>
<dbReference type="OrthoDB" id="25414at2759"/>
<feature type="coiled-coil region" evidence="6">
    <location>
        <begin position="426"/>
        <end position="453"/>
    </location>
</feature>
<dbReference type="EMBL" id="OU895879">
    <property type="protein sequence ID" value="CAG9806500.1"/>
    <property type="molecule type" value="Genomic_DNA"/>
</dbReference>
<organism evidence="9 10">
    <name type="scientific">Chironomus riparius</name>
    <dbReference type="NCBI Taxonomy" id="315576"/>
    <lineage>
        <taxon>Eukaryota</taxon>
        <taxon>Metazoa</taxon>
        <taxon>Ecdysozoa</taxon>
        <taxon>Arthropoda</taxon>
        <taxon>Hexapoda</taxon>
        <taxon>Insecta</taxon>
        <taxon>Pterygota</taxon>
        <taxon>Neoptera</taxon>
        <taxon>Endopterygota</taxon>
        <taxon>Diptera</taxon>
        <taxon>Nematocera</taxon>
        <taxon>Chironomoidea</taxon>
        <taxon>Chironomidae</taxon>
        <taxon>Chironominae</taxon>
        <taxon>Chironomus</taxon>
    </lineage>
</organism>
<evidence type="ECO:0000256" key="2">
    <source>
        <dbReference type="ARBA" id="ARBA00022737"/>
    </source>
</evidence>
<dbReference type="PANTHER" id="PTHR24219:SF4">
    <property type="entry name" value="LIM DOMAIN-CONTAINING PROTEIN JUB"/>
    <property type="match status" value="1"/>
</dbReference>
<feature type="compositionally biased region" description="Polar residues" evidence="7">
    <location>
        <begin position="265"/>
        <end position="285"/>
    </location>
</feature>
<dbReference type="GO" id="GO:0000932">
    <property type="term" value="C:P-body"/>
    <property type="evidence" value="ECO:0007669"/>
    <property type="project" value="TreeGrafter"/>
</dbReference>
<reference evidence="9" key="1">
    <citation type="submission" date="2022-01" db="EMBL/GenBank/DDBJ databases">
        <authorList>
            <person name="King R."/>
        </authorList>
    </citation>
    <scope>NUCLEOTIDE SEQUENCE</scope>
</reference>
<feature type="region of interest" description="Disordered" evidence="7">
    <location>
        <begin position="308"/>
        <end position="327"/>
    </location>
</feature>
<feature type="region of interest" description="Disordered" evidence="7">
    <location>
        <begin position="89"/>
        <end position="108"/>
    </location>
</feature>
<feature type="compositionally biased region" description="Low complexity" evidence="7">
    <location>
        <begin position="249"/>
        <end position="264"/>
    </location>
</feature>
<dbReference type="CDD" id="cd09352">
    <property type="entry name" value="LIM1_Ajuba_like"/>
    <property type="match status" value="1"/>
</dbReference>
<evidence type="ECO:0000313" key="10">
    <source>
        <dbReference type="Proteomes" id="UP001153620"/>
    </source>
</evidence>
<dbReference type="SMART" id="SM00132">
    <property type="entry name" value="LIM"/>
    <property type="match status" value="3"/>
</dbReference>
<dbReference type="SUPFAM" id="SSF57716">
    <property type="entry name" value="Glucocorticoid receptor-like (DNA-binding domain)"/>
    <property type="match status" value="2"/>
</dbReference>
<feature type="domain" description="LIM zinc-binding" evidence="8">
    <location>
        <begin position="583"/>
        <end position="649"/>
    </location>
</feature>
<dbReference type="PANTHER" id="PTHR24219">
    <property type="entry name" value="LIM DOMAIN-CONTAINING PROTEIN JUB"/>
    <property type="match status" value="1"/>
</dbReference>
<dbReference type="GO" id="GO:0001666">
    <property type="term" value="P:response to hypoxia"/>
    <property type="evidence" value="ECO:0007669"/>
    <property type="project" value="TreeGrafter"/>
</dbReference>
<dbReference type="CDD" id="cd09438">
    <property type="entry name" value="LIM3_Ajuba_like"/>
    <property type="match status" value="1"/>
</dbReference>
<dbReference type="GO" id="GO:0003714">
    <property type="term" value="F:transcription corepressor activity"/>
    <property type="evidence" value="ECO:0007669"/>
    <property type="project" value="TreeGrafter"/>
</dbReference>
<name>A0A9N9RYP3_9DIPT</name>
<protein>
    <recommendedName>
        <fullName evidence="8">LIM zinc-binding domain-containing protein</fullName>
    </recommendedName>
</protein>
<dbReference type="FunFam" id="2.10.110.10:FF:000028">
    <property type="entry name" value="LIM domain-containing protein 1"/>
    <property type="match status" value="1"/>
</dbReference>
<evidence type="ECO:0000256" key="4">
    <source>
        <dbReference type="ARBA" id="ARBA00023038"/>
    </source>
</evidence>
<sequence length="665" mass="73962">MSNNTNNQNDALLYRLQQMNLNNGSSDYQRFSPNSSLNRRANPQSINYSQPIYHYMPEEASSQGIYENVEYGSKLQVTDLDAIDQNFESSNAKAQPQLRPSNGNNMSFSQEHENLRYAHTPQPSEVEPQPIYENLQVISGQQAQPQASPANKQIYYYERSGSNSPQIPYHLQREHLASDSLVLNTSASSKYINIASGGNAIYHSASASLPAQKSLPPKTILQHQQQLKIIQSPNKDYVQINPPINYSNQIQQQQQQHPQSSSPSKSLTRSYQHSSPTKSIGSAGSRTAMDDINGSDYVCMNSGTLSKKLQGSTNGNGKQSATNQIPASQVVIQRSPVIPPLSNIDLKTNYTTPANELPQAQYSTAANQQIDSIAAAKQSVNLNKISSTSSSPVNKTSSPTPSIGSSGKVKFKNLLPYSVTSRPAGKTDAERKIEELTRALEEEMEKNEEQGEYFGICHTCKLKVTGAGQACQAMGNLYHTACFICCQCGRALRGKAFYNVLGRVYCEEDYLYSGFQQTSEKCNICGHLIMEMILHAMGKSYHPGCFRCCVCNECLDGVPFTVDVDNKIYCVNDYHFLYAPKCHACKKSITPLSDSEETVRVVSMDQDFHVDCYKCEACQMQLTDEADKRCYPLDGHLLCRNCHLQRINTHSRMIEPASISYQFMN</sequence>
<evidence type="ECO:0000256" key="3">
    <source>
        <dbReference type="ARBA" id="ARBA00022833"/>
    </source>
</evidence>
<gene>
    <name evidence="9" type="ORF">CHIRRI_LOCUS9356</name>
</gene>
<accession>A0A9N9RYP3</accession>
<evidence type="ECO:0000256" key="5">
    <source>
        <dbReference type="PROSITE-ProRule" id="PRU00125"/>
    </source>
</evidence>
<feature type="region of interest" description="Disordered" evidence="7">
    <location>
        <begin position="249"/>
        <end position="288"/>
    </location>
</feature>
<evidence type="ECO:0000256" key="7">
    <source>
        <dbReference type="SAM" id="MobiDB-lite"/>
    </source>
</evidence>
<keyword evidence="4 5" id="KW-0440">LIM domain</keyword>
<evidence type="ECO:0000256" key="6">
    <source>
        <dbReference type="SAM" id="Coils"/>
    </source>
</evidence>
<keyword evidence="10" id="KW-1185">Reference proteome</keyword>
<dbReference type="PROSITE" id="PS50023">
    <property type="entry name" value="LIM_DOMAIN_2"/>
    <property type="match status" value="3"/>
</dbReference>
<evidence type="ECO:0000313" key="9">
    <source>
        <dbReference type="EMBL" id="CAG9806500.1"/>
    </source>
</evidence>
<feature type="region of interest" description="Disordered" evidence="7">
    <location>
        <begin position="24"/>
        <end position="43"/>
    </location>
</feature>
<dbReference type="Gene3D" id="2.10.110.10">
    <property type="entry name" value="Cysteine Rich Protein"/>
    <property type="match status" value="3"/>
</dbReference>
<dbReference type="GO" id="GO:0046872">
    <property type="term" value="F:metal ion binding"/>
    <property type="evidence" value="ECO:0007669"/>
    <property type="project" value="UniProtKB-KW"/>
</dbReference>
<keyword evidence="1 5" id="KW-0479">Metal-binding</keyword>
<reference evidence="9" key="2">
    <citation type="submission" date="2022-10" db="EMBL/GenBank/DDBJ databases">
        <authorList>
            <consortium name="ENA_rothamsted_submissions"/>
            <consortium name="culmorum"/>
            <person name="King R."/>
        </authorList>
    </citation>
    <scope>NUCLEOTIDE SEQUENCE</scope>
</reference>
<dbReference type="GO" id="GO:0005912">
    <property type="term" value="C:adherens junction"/>
    <property type="evidence" value="ECO:0007669"/>
    <property type="project" value="TreeGrafter"/>
</dbReference>
<dbReference type="GO" id="GO:0007010">
    <property type="term" value="P:cytoskeleton organization"/>
    <property type="evidence" value="ECO:0007669"/>
    <property type="project" value="TreeGrafter"/>
</dbReference>
<dbReference type="Proteomes" id="UP001153620">
    <property type="component" value="Chromosome 3"/>
</dbReference>
<feature type="domain" description="LIM zinc-binding" evidence="8">
    <location>
        <begin position="455"/>
        <end position="516"/>
    </location>
</feature>
<evidence type="ECO:0000256" key="1">
    <source>
        <dbReference type="ARBA" id="ARBA00022723"/>
    </source>
</evidence>
<dbReference type="CDD" id="cd09355">
    <property type="entry name" value="LIM2_Ajuba_like"/>
    <property type="match status" value="1"/>
</dbReference>
<dbReference type="FunFam" id="2.10.110.10:FF:000037">
    <property type="entry name" value="LIM domain-containing protein 1"/>
    <property type="match status" value="1"/>
</dbReference>
<proteinExistence type="predicted"/>
<evidence type="ECO:0000259" key="8">
    <source>
        <dbReference type="PROSITE" id="PS50023"/>
    </source>
</evidence>
<keyword evidence="6" id="KW-0175">Coiled coil</keyword>
<dbReference type="GO" id="GO:0005667">
    <property type="term" value="C:transcription regulator complex"/>
    <property type="evidence" value="ECO:0007669"/>
    <property type="project" value="TreeGrafter"/>
</dbReference>
<keyword evidence="3 5" id="KW-0862">Zinc</keyword>
<dbReference type="GO" id="GO:0005634">
    <property type="term" value="C:nucleus"/>
    <property type="evidence" value="ECO:0007669"/>
    <property type="project" value="TreeGrafter"/>
</dbReference>
<dbReference type="AlphaFoldDB" id="A0A9N9RYP3"/>
<dbReference type="InterPro" id="IPR047247">
    <property type="entry name" value="Ajuba-like_LIM2"/>
</dbReference>